<dbReference type="GO" id="GO:0005829">
    <property type="term" value="C:cytosol"/>
    <property type="evidence" value="ECO:0007669"/>
    <property type="project" value="TreeGrafter"/>
</dbReference>
<accession>A0A0C3SF29</accession>
<dbReference type="InterPro" id="IPR005025">
    <property type="entry name" value="FMN_Rdtase-like_dom"/>
</dbReference>
<dbReference type="OrthoDB" id="68575at2759"/>
<protein>
    <recommendedName>
        <fullName evidence="1">NADPH-dependent FMN reductase-like domain-containing protein</fullName>
    </recommendedName>
</protein>
<dbReference type="GO" id="GO:0010181">
    <property type="term" value="F:FMN binding"/>
    <property type="evidence" value="ECO:0007669"/>
    <property type="project" value="TreeGrafter"/>
</dbReference>
<dbReference type="InterPro" id="IPR029039">
    <property type="entry name" value="Flavoprotein-like_sf"/>
</dbReference>
<organism evidence="2 3">
    <name type="scientific">Phlebiopsis gigantea (strain 11061_1 CR5-6)</name>
    <name type="common">White-rot fungus</name>
    <name type="synonym">Peniophora gigantea</name>
    <dbReference type="NCBI Taxonomy" id="745531"/>
    <lineage>
        <taxon>Eukaryota</taxon>
        <taxon>Fungi</taxon>
        <taxon>Dikarya</taxon>
        <taxon>Basidiomycota</taxon>
        <taxon>Agaricomycotina</taxon>
        <taxon>Agaricomycetes</taxon>
        <taxon>Polyporales</taxon>
        <taxon>Phanerochaetaceae</taxon>
        <taxon>Phlebiopsis</taxon>
    </lineage>
</organism>
<dbReference type="GO" id="GO:0016491">
    <property type="term" value="F:oxidoreductase activity"/>
    <property type="evidence" value="ECO:0007669"/>
    <property type="project" value="InterPro"/>
</dbReference>
<dbReference type="PANTHER" id="PTHR30543:SF21">
    <property type="entry name" value="NAD(P)H-DEPENDENT FMN REDUCTASE LOT6"/>
    <property type="match status" value="1"/>
</dbReference>
<dbReference type="InterPro" id="IPR050712">
    <property type="entry name" value="NAD(P)H-dep_reductase"/>
</dbReference>
<dbReference type="PANTHER" id="PTHR30543">
    <property type="entry name" value="CHROMATE REDUCTASE"/>
    <property type="match status" value="1"/>
</dbReference>
<evidence type="ECO:0000259" key="1">
    <source>
        <dbReference type="Pfam" id="PF03358"/>
    </source>
</evidence>
<evidence type="ECO:0000313" key="2">
    <source>
        <dbReference type="EMBL" id="KIP11365.1"/>
    </source>
</evidence>
<name>A0A0C3SF29_PHLG1</name>
<evidence type="ECO:0000313" key="3">
    <source>
        <dbReference type="Proteomes" id="UP000053257"/>
    </source>
</evidence>
<dbReference type="STRING" id="745531.A0A0C3SF29"/>
<dbReference type="EMBL" id="KN840446">
    <property type="protein sequence ID" value="KIP11365.1"/>
    <property type="molecule type" value="Genomic_DNA"/>
</dbReference>
<gene>
    <name evidence="2" type="ORF">PHLGIDRAFT_99501</name>
</gene>
<dbReference type="AlphaFoldDB" id="A0A0C3SF29"/>
<dbReference type="HOGENOM" id="CLU_055322_2_1_1"/>
<feature type="domain" description="NADPH-dependent FMN reductase-like" evidence="1">
    <location>
        <begin position="3"/>
        <end position="155"/>
    </location>
</feature>
<sequence length="204" mass="22033">MHRVGLLLGSCRPNGNNAGIAAWAAQLLDARLNPADASNTFEIVPVDPTKAPQPFGPVLYSACLPAQIDASDAYDTPVIRDWSRFIASCDLFVVVTPQYNGGYPGELKNAIDHLYREWHNKPVAIVAFGGHGGNKCAAQLQTVFNQVKMRVVPEPVCITLPRSYITGGDRVAKDGEYPEFLAQYVEAVHDAADKLKALVAETAA</sequence>
<proteinExistence type="predicted"/>
<dbReference type="SUPFAM" id="SSF52218">
    <property type="entry name" value="Flavoproteins"/>
    <property type="match status" value="1"/>
</dbReference>
<dbReference type="Proteomes" id="UP000053257">
    <property type="component" value="Unassembled WGS sequence"/>
</dbReference>
<reference evidence="2 3" key="1">
    <citation type="journal article" date="2014" name="PLoS Genet.">
        <title>Analysis of the Phlebiopsis gigantea genome, transcriptome and secretome provides insight into its pioneer colonization strategies of wood.</title>
        <authorList>
            <person name="Hori C."/>
            <person name="Ishida T."/>
            <person name="Igarashi K."/>
            <person name="Samejima M."/>
            <person name="Suzuki H."/>
            <person name="Master E."/>
            <person name="Ferreira P."/>
            <person name="Ruiz-Duenas F.J."/>
            <person name="Held B."/>
            <person name="Canessa P."/>
            <person name="Larrondo L.F."/>
            <person name="Schmoll M."/>
            <person name="Druzhinina I.S."/>
            <person name="Kubicek C.P."/>
            <person name="Gaskell J.A."/>
            <person name="Kersten P."/>
            <person name="St John F."/>
            <person name="Glasner J."/>
            <person name="Sabat G."/>
            <person name="Splinter BonDurant S."/>
            <person name="Syed K."/>
            <person name="Yadav J."/>
            <person name="Mgbeahuruike A.C."/>
            <person name="Kovalchuk A."/>
            <person name="Asiegbu F.O."/>
            <person name="Lackner G."/>
            <person name="Hoffmeister D."/>
            <person name="Rencoret J."/>
            <person name="Gutierrez A."/>
            <person name="Sun H."/>
            <person name="Lindquist E."/>
            <person name="Barry K."/>
            <person name="Riley R."/>
            <person name="Grigoriev I.V."/>
            <person name="Henrissat B."/>
            <person name="Kues U."/>
            <person name="Berka R.M."/>
            <person name="Martinez A.T."/>
            <person name="Covert S.F."/>
            <person name="Blanchette R.A."/>
            <person name="Cullen D."/>
        </authorList>
    </citation>
    <scope>NUCLEOTIDE SEQUENCE [LARGE SCALE GENOMIC DNA]</scope>
    <source>
        <strain evidence="2 3">11061_1 CR5-6</strain>
    </source>
</reference>
<keyword evidence="3" id="KW-1185">Reference proteome</keyword>
<dbReference type="Gene3D" id="3.40.50.360">
    <property type="match status" value="1"/>
</dbReference>
<dbReference type="Pfam" id="PF03358">
    <property type="entry name" value="FMN_red"/>
    <property type="match status" value="1"/>
</dbReference>